<name>A0AAJ5WEN5_9SPHI</name>
<protein>
    <submittedName>
        <fullName evidence="5">Glycosyltransferase family 2 protein</fullName>
    </submittedName>
</protein>
<evidence type="ECO:0000259" key="4">
    <source>
        <dbReference type="Pfam" id="PF00535"/>
    </source>
</evidence>
<dbReference type="GO" id="GO:0016757">
    <property type="term" value="F:glycosyltransferase activity"/>
    <property type="evidence" value="ECO:0007669"/>
    <property type="project" value="UniProtKB-KW"/>
</dbReference>
<comment type="similarity">
    <text evidence="1">Belongs to the glycosyltransferase 2 family.</text>
</comment>
<organism evidence="5 6">
    <name type="scientific">Candidatus Pedobacter colombiensis</name>
    <dbReference type="NCBI Taxonomy" id="3121371"/>
    <lineage>
        <taxon>Bacteria</taxon>
        <taxon>Pseudomonadati</taxon>
        <taxon>Bacteroidota</taxon>
        <taxon>Sphingobacteriia</taxon>
        <taxon>Sphingobacteriales</taxon>
        <taxon>Sphingobacteriaceae</taxon>
        <taxon>Pedobacter</taxon>
    </lineage>
</organism>
<evidence type="ECO:0000256" key="2">
    <source>
        <dbReference type="ARBA" id="ARBA00022676"/>
    </source>
</evidence>
<dbReference type="CDD" id="cd00761">
    <property type="entry name" value="Glyco_tranf_GTA_type"/>
    <property type="match status" value="1"/>
</dbReference>
<accession>A0AAJ5WEN5</accession>
<evidence type="ECO:0000313" key="5">
    <source>
        <dbReference type="EMBL" id="WEK21207.1"/>
    </source>
</evidence>
<keyword evidence="2" id="KW-0328">Glycosyltransferase</keyword>
<dbReference type="PANTHER" id="PTHR43630:SF1">
    <property type="entry name" value="POLY-BETA-1,6-N-ACETYL-D-GLUCOSAMINE SYNTHASE"/>
    <property type="match status" value="1"/>
</dbReference>
<dbReference type="PANTHER" id="PTHR43630">
    <property type="entry name" value="POLY-BETA-1,6-N-ACETYL-D-GLUCOSAMINE SYNTHASE"/>
    <property type="match status" value="1"/>
</dbReference>
<dbReference type="SUPFAM" id="SSF53448">
    <property type="entry name" value="Nucleotide-diphospho-sugar transferases"/>
    <property type="match status" value="1"/>
</dbReference>
<gene>
    <name evidence="5" type="ORF">P0Y49_08640</name>
</gene>
<evidence type="ECO:0000256" key="3">
    <source>
        <dbReference type="ARBA" id="ARBA00022679"/>
    </source>
</evidence>
<dbReference type="InterPro" id="IPR029044">
    <property type="entry name" value="Nucleotide-diphossugar_trans"/>
</dbReference>
<dbReference type="InterPro" id="IPR001173">
    <property type="entry name" value="Glyco_trans_2-like"/>
</dbReference>
<sequence length="290" mass="33575">MNLFSNPKWINNFDFSYNKLEEVPQQVFDTINSDLDRIIGESPLVTVLISAWNEEINILKCIASLSKTEFEFPIEIIVVNNNSKDKTQETIDKLHIKGLFEKKQGCGPARQFGQENARGKYILLADADCFYPSCWVSEMTKILQKNGVACIYGRYSFISEPLFPRWKLFILERMKDIISEFRQLNRPYFNAYGLSMGYVKELGLKIGFIETNFWGDDGQLCLGLMKYGKIKQVRSNKARVWTGPRTLQRDGSLSNAFSVRIKKELKRFFKNFNSKLPEDAIHESKKTTIQ</sequence>
<dbReference type="Gene3D" id="3.90.550.10">
    <property type="entry name" value="Spore Coat Polysaccharide Biosynthesis Protein SpsA, Chain A"/>
    <property type="match status" value="1"/>
</dbReference>
<dbReference type="Pfam" id="PF00535">
    <property type="entry name" value="Glycos_transf_2"/>
    <property type="match status" value="1"/>
</dbReference>
<reference evidence="5" key="1">
    <citation type="submission" date="2023-03" db="EMBL/GenBank/DDBJ databases">
        <title>Andean soil-derived lignocellulolytic bacterial consortium as a source of novel taxa and putative plastic-active enzymes.</title>
        <authorList>
            <person name="Diaz-Garcia L."/>
            <person name="Chuvochina M."/>
            <person name="Feuerriegel G."/>
            <person name="Bunk B."/>
            <person name="Sproer C."/>
            <person name="Streit W.R."/>
            <person name="Rodriguez L.M."/>
            <person name="Overmann J."/>
            <person name="Jimenez D.J."/>
        </authorList>
    </citation>
    <scope>NUCLEOTIDE SEQUENCE</scope>
    <source>
        <strain evidence="5">MAG 3858</strain>
    </source>
</reference>
<dbReference type="EMBL" id="CP119313">
    <property type="protein sequence ID" value="WEK21207.1"/>
    <property type="molecule type" value="Genomic_DNA"/>
</dbReference>
<proteinExistence type="inferred from homology"/>
<dbReference type="AlphaFoldDB" id="A0AAJ5WEN5"/>
<keyword evidence="3" id="KW-0808">Transferase</keyword>
<feature type="domain" description="Glycosyltransferase 2-like" evidence="4">
    <location>
        <begin position="46"/>
        <end position="174"/>
    </location>
</feature>
<dbReference type="Proteomes" id="UP001214530">
    <property type="component" value="Chromosome"/>
</dbReference>
<evidence type="ECO:0000256" key="1">
    <source>
        <dbReference type="ARBA" id="ARBA00006739"/>
    </source>
</evidence>
<evidence type="ECO:0000313" key="6">
    <source>
        <dbReference type="Proteomes" id="UP001214530"/>
    </source>
</evidence>